<dbReference type="PANTHER" id="PTHR42784">
    <property type="entry name" value="PYRANOSE 2-OXIDASE"/>
    <property type="match status" value="1"/>
</dbReference>
<sequence length="587" mass="64042">MATKLPPTDAVVVGLGWAGAIIANQLVDAGLKVVGVERGPWRDTAKDFNIASVTDELRYAQRQELMLRTAQNTITMRNTPSQTALPMRQWGSFHPGNGTGGAGNHWAGITFRFQPEEFRLRSHLEERYGADSIPDELSLQDWGTDWDEMEPFYDAFEKVAGTSGRAGQLTSGQQDGGNPFEGARSSDYPTPPLRQTYAPTLFADTAREMGYTPFPVPSSLVSETYTNPLGVTMGPCTFCGFCTNYGCANYSKASAITTVLPALIRKENFEARTHCEVLEVTTDSGGRRATGIVYVDSAGRRWEQPAEIVIVAAFTFENVRLMLTSNIGEAYDPATRRGTTGRNYAYQTANNVQLFFDDKNFNPFIGGGAVGMGIDDFNNDNFDHAGLGFFGGGSTRVTPIGAAPINARPTPPGTPRWGSNWKRATVDNYASTMSIGCEASNYSSPNNYLSLDPTYRDRLGRPLLRITFDFTENDLRMAQYVTEKTAEIARRMNPRQIVANPRTGPWDGRPYQSSHVVGGFVMGADPGTSSVNKYLQVWGVPNLFVVGASAFPQNPGYNPTGTVGALAFKAADAIVNRYLRNPGEMIA</sequence>
<dbReference type="InterPro" id="IPR036188">
    <property type="entry name" value="FAD/NAD-bd_sf"/>
</dbReference>
<dbReference type="EMBL" id="JAJISC010000001">
    <property type="protein sequence ID" value="MCS2608224.1"/>
    <property type="molecule type" value="Genomic_DNA"/>
</dbReference>
<keyword evidence="10" id="KW-1185">Reference proteome</keyword>
<dbReference type="SUPFAM" id="SSF54373">
    <property type="entry name" value="FAD-linked reductases, C-terminal domain"/>
    <property type="match status" value="1"/>
</dbReference>
<feature type="region of interest" description="Disordered" evidence="6">
    <location>
        <begin position="164"/>
        <end position="191"/>
    </location>
</feature>
<keyword evidence="3" id="KW-0285">Flavoprotein</keyword>
<gene>
    <name evidence="9" type="ORF">LLY24_02670</name>
</gene>
<comment type="cofactor">
    <cofactor evidence="1">
        <name>FAD</name>
        <dbReference type="ChEBI" id="CHEBI:57692"/>
    </cofactor>
</comment>
<evidence type="ECO:0000256" key="5">
    <source>
        <dbReference type="ARBA" id="ARBA00023002"/>
    </source>
</evidence>
<protein>
    <submittedName>
        <fullName evidence="9">GMC family oxidoreductase</fullName>
    </submittedName>
</protein>
<reference evidence="9" key="1">
    <citation type="submission" date="2021-11" db="EMBL/GenBank/DDBJ databases">
        <title>Halomonas sp., isolated from a coastal aquaculture zone in Dongshan Bay.</title>
        <authorList>
            <person name="Lin W."/>
        </authorList>
    </citation>
    <scope>NUCLEOTIDE SEQUENCE</scope>
    <source>
        <strain evidence="9">Yzlin-01</strain>
    </source>
</reference>
<evidence type="ECO:0000256" key="1">
    <source>
        <dbReference type="ARBA" id="ARBA00001974"/>
    </source>
</evidence>
<evidence type="ECO:0000313" key="10">
    <source>
        <dbReference type="Proteomes" id="UP001165542"/>
    </source>
</evidence>
<comment type="similarity">
    <text evidence="2">Belongs to the GMC oxidoreductase family.</text>
</comment>
<dbReference type="InterPro" id="IPR007867">
    <property type="entry name" value="GMC_OxRtase_C"/>
</dbReference>
<dbReference type="Pfam" id="PF05199">
    <property type="entry name" value="GMC_oxred_C"/>
    <property type="match status" value="1"/>
</dbReference>
<evidence type="ECO:0000256" key="3">
    <source>
        <dbReference type="ARBA" id="ARBA00022630"/>
    </source>
</evidence>
<dbReference type="Pfam" id="PF00732">
    <property type="entry name" value="GMC_oxred_N"/>
    <property type="match status" value="1"/>
</dbReference>
<evidence type="ECO:0000256" key="2">
    <source>
        <dbReference type="ARBA" id="ARBA00010790"/>
    </source>
</evidence>
<evidence type="ECO:0000313" key="9">
    <source>
        <dbReference type="EMBL" id="MCS2608224.1"/>
    </source>
</evidence>
<keyword evidence="4" id="KW-0274">FAD</keyword>
<evidence type="ECO:0000256" key="4">
    <source>
        <dbReference type="ARBA" id="ARBA00022827"/>
    </source>
</evidence>
<dbReference type="PANTHER" id="PTHR42784:SF1">
    <property type="entry name" value="PYRANOSE 2-OXIDASE"/>
    <property type="match status" value="1"/>
</dbReference>
<dbReference type="RefSeq" id="WP_259034714.1">
    <property type="nucleotide sequence ID" value="NZ_JAJISC010000001.1"/>
</dbReference>
<evidence type="ECO:0000256" key="6">
    <source>
        <dbReference type="SAM" id="MobiDB-lite"/>
    </source>
</evidence>
<evidence type="ECO:0000259" key="8">
    <source>
        <dbReference type="Pfam" id="PF05199"/>
    </source>
</evidence>
<feature type="domain" description="Glucose-methanol-choline oxidoreductase N-terminal" evidence="7">
    <location>
        <begin position="236"/>
        <end position="332"/>
    </location>
</feature>
<accession>A0ABT2EC32</accession>
<name>A0ABT2EC32_9GAMM</name>
<proteinExistence type="inferred from homology"/>
<feature type="domain" description="Glucose-methanol-choline oxidoreductase C-terminal" evidence="8">
    <location>
        <begin position="446"/>
        <end position="567"/>
    </location>
</feature>
<organism evidence="9 10">
    <name type="scientific">Halomonas dongshanensis</name>
    <dbReference type="NCBI Taxonomy" id="2890835"/>
    <lineage>
        <taxon>Bacteria</taxon>
        <taxon>Pseudomonadati</taxon>
        <taxon>Pseudomonadota</taxon>
        <taxon>Gammaproteobacteria</taxon>
        <taxon>Oceanospirillales</taxon>
        <taxon>Halomonadaceae</taxon>
        <taxon>Halomonas</taxon>
    </lineage>
</organism>
<dbReference type="InterPro" id="IPR051473">
    <property type="entry name" value="P2Ox-like"/>
</dbReference>
<dbReference type="InterPro" id="IPR000172">
    <property type="entry name" value="GMC_OxRdtase_N"/>
</dbReference>
<dbReference type="SUPFAM" id="SSF51905">
    <property type="entry name" value="FAD/NAD(P)-binding domain"/>
    <property type="match status" value="1"/>
</dbReference>
<dbReference type="Proteomes" id="UP001165542">
    <property type="component" value="Unassembled WGS sequence"/>
</dbReference>
<evidence type="ECO:0000259" key="7">
    <source>
        <dbReference type="Pfam" id="PF00732"/>
    </source>
</evidence>
<keyword evidence="5" id="KW-0560">Oxidoreductase</keyword>
<dbReference type="Gene3D" id="3.50.50.60">
    <property type="entry name" value="FAD/NAD(P)-binding domain"/>
    <property type="match status" value="2"/>
</dbReference>
<comment type="caution">
    <text evidence="9">The sequence shown here is derived from an EMBL/GenBank/DDBJ whole genome shotgun (WGS) entry which is preliminary data.</text>
</comment>